<dbReference type="OrthoDB" id="9797344at2"/>
<dbReference type="InterPro" id="IPR006674">
    <property type="entry name" value="HD_domain"/>
</dbReference>
<dbReference type="InterPro" id="IPR003607">
    <property type="entry name" value="HD/PDEase_dom"/>
</dbReference>
<dbReference type="PROSITE" id="PS51831">
    <property type="entry name" value="HD"/>
    <property type="match status" value="1"/>
</dbReference>
<sequence>MTKMNFPYMTMPLPEWLGPVVAKVFAKMCDDTTGHDFLHAVRVMELAVRIADELHADADIAAAAGLMHDYYRKEEKKTGRLHFGPEAIADLRGEFGPLMIPEIGEKNFDTILDAIALHESYSADVALSLDAQILQDADRLEALGTVGVARTFMFGGAHGLPMIEMERETTAVEFNPHVAPYGSVHMHFYEKLLKLADGMHTAPGKRMAAQRHQVMLSYLQQFENELGLTLPTVINGT</sequence>
<comment type="caution">
    <text evidence="2">The sequence shown here is derived from an EMBL/GenBank/DDBJ whole genome shotgun (WGS) entry which is preliminary data.</text>
</comment>
<dbReference type="Proteomes" id="UP000261905">
    <property type="component" value="Unassembled WGS sequence"/>
</dbReference>
<organism evidence="2 3">
    <name type="scientific">Paenibacillus paeoniae</name>
    <dbReference type="NCBI Taxonomy" id="2292705"/>
    <lineage>
        <taxon>Bacteria</taxon>
        <taxon>Bacillati</taxon>
        <taxon>Bacillota</taxon>
        <taxon>Bacilli</taxon>
        <taxon>Bacillales</taxon>
        <taxon>Paenibacillaceae</taxon>
        <taxon>Paenibacillus</taxon>
    </lineage>
</organism>
<proteinExistence type="predicted"/>
<feature type="domain" description="HD" evidence="1">
    <location>
        <begin position="36"/>
        <end position="143"/>
    </location>
</feature>
<dbReference type="CDD" id="cd00077">
    <property type="entry name" value="HDc"/>
    <property type="match status" value="1"/>
</dbReference>
<evidence type="ECO:0000259" key="1">
    <source>
        <dbReference type="PROSITE" id="PS51831"/>
    </source>
</evidence>
<dbReference type="SUPFAM" id="SSF109604">
    <property type="entry name" value="HD-domain/PDEase-like"/>
    <property type="match status" value="1"/>
</dbReference>
<evidence type="ECO:0000313" key="2">
    <source>
        <dbReference type="EMBL" id="REK75561.1"/>
    </source>
</evidence>
<reference evidence="2 3" key="1">
    <citation type="submission" date="2018-08" db="EMBL/GenBank/DDBJ databases">
        <title>Paenibacillus sp. M4BSY-1, whole genome shotgun sequence.</title>
        <authorList>
            <person name="Tuo L."/>
        </authorList>
    </citation>
    <scope>NUCLEOTIDE SEQUENCE [LARGE SCALE GENOMIC DNA]</scope>
    <source>
        <strain evidence="2 3">M4BSY-1</strain>
    </source>
</reference>
<dbReference type="AlphaFoldDB" id="A0A371PH85"/>
<keyword evidence="3" id="KW-1185">Reference proteome</keyword>
<dbReference type="PANTHER" id="PTHR33594:SF1">
    <property type="entry name" value="HD_PDEASE DOMAIN-CONTAINING PROTEIN"/>
    <property type="match status" value="1"/>
</dbReference>
<protein>
    <submittedName>
        <fullName evidence="2">HD domain-containing protein</fullName>
    </submittedName>
</protein>
<dbReference type="SMART" id="SM00471">
    <property type="entry name" value="HDc"/>
    <property type="match status" value="1"/>
</dbReference>
<dbReference type="Gene3D" id="1.10.3210.50">
    <property type="match status" value="1"/>
</dbReference>
<gene>
    <name evidence="2" type="ORF">DX130_00240</name>
</gene>
<dbReference type="PANTHER" id="PTHR33594">
    <property type="entry name" value="SUPERFAMILY HYDROLASE, PUTATIVE (AFU_ORTHOLOGUE AFUA_1G03035)-RELATED"/>
    <property type="match status" value="1"/>
</dbReference>
<evidence type="ECO:0000313" key="3">
    <source>
        <dbReference type="Proteomes" id="UP000261905"/>
    </source>
</evidence>
<dbReference type="EMBL" id="QUBQ01000001">
    <property type="protein sequence ID" value="REK75561.1"/>
    <property type="molecule type" value="Genomic_DNA"/>
</dbReference>
<name>A0A371PH85_9BACL</name>
<accession>A0A371PH85</accession>
<dbReference type="Pfam" id="PF01966">
    <property type="entry name" value="HD"/>
    <property type="match status" value="1"/>
</dbReference>